<evidence type="ECO:0000313" key="7">
    <source>
        <dbReference type="EMBL" id="MBB6096048.1"/>
    </source>
</evidence>
<dbReference type="PANTHER" id="PTHR38776">
    <property type="entry name" value="MLTA-INTERACTING PROTEIN-RELATED"/>
    <property type="match status" value="1"/>
</dbReference>
<protein>
    <submittedName>
        <fullName evidence="7">Outer membrane protein</fullName>
    </submittedName>
</protein>
<evidence type="ECO:0000256" key="4">
    <source>
        <dbReference type="ARBA" id="ARBA00023136"/>
    </source>
</evidence>
<dbReference type="GO" id="GO:0009252">
    <property type="term" value="P:peptidoglycan biosynthetic process"/>
    <property type="evidence" value="ECO:0007669"/>
    <property type="project" value="TreeGrafter"/>
</dbReference>
<dbReference type="AlphaFoldDB" id="A0A841HVV8"/>
<comment type="caution">
    <text evidence="7">The sequence shown here is derived from an EMBL/GenBank/DDBJ whole genome shotgun (WGS) entry which is preliminary data.</text>
</comment>
<accession>A0A841HVV8</accession>
<dbReference type="PROSITE" id="PS51257">
    <property type="entry name" value="PROKAR_LIPOPROTEIN"/>
    <property type="match status" value="1"/>
</dbReference>
<dbReference type="PANTHER" id="PTHR38776:SF1">
    <property type="entry name" value="MLTA-INTERACTING PROTEIN-RELATED"/>
    <property type="match status" value="1"/>
</dbReference>
<sequence>MHGFGHKSLSASPAIALLLAAFSAPVLAAPASGGCTAPSTDCVEVGQLKLSVSLGAGSRSNPVLGESDIPLVIIPQISYYGKRFFLENLDLGFTLHEGESNTFNLIASPGYDRVFFYRDDLQNFFVSGATGAVSAAAPLLGQEDFSQEFDVRPRRTTYLAGPEWLFQYGNFVGQVDALYEVTGRHDGYEVRAAVAAPIIQSEHSLVISAGLTWKSAELVHYYYGVDGLYEPGSALSPFLKLGYTRALSDRWSVNAFIHYERLGSSIADSPIVSDDGVTTAFAGVVFRIL</sequence>
<keyword evidence="4" id="KW-0472">Membrane</keyword>
<evidence type="ECO:0000256" key="6">
    <source>
        <dbReference type="SAM" id="SignalP"/>
    </source>
</evidence>
<comment type="subcellular location">
    <subcellularLocation>
        <location evidence="1">Cell outer membrane</location>
    </subcellularLocation>
</comment>
<evidence type="ECO:0000256" key="3">
    <source>
        <dbReference type="ARBA" id="ARBA00022729"/>
    </source>
</evidence>
<evidence type="ECO:0000313" key="8">
    <source>
        <dbReference type="Proteomes" id="UP000588068"/>
    </source>
</evidence>
<name>A0A841HVV8_9GAMM</name>
<dbReference type="RefSeq" id="WP_184335426.1">
    <property type="nucleotide sequence ID" value="NZ_JACHHZ010000006.1"/>
</dbReference>
<dbReference type="Proteomes" id="UP000588068">
    <property type="component" value="Unassembled WGS sequence"/>
</dbReference>
<dbReference type="Pfam" id="PF06629">
    <property type="entry name" value="MipA"/>
    <property type="match status" value="1"/>
</dbReference>
<dbReference type="EMBL" id="JACHHZ010000006">
    <property type="protein sequence ID" value="MBB6096048.1"/>
    <property type="molecule type" value="Genomic_DNA"/>
</dbReference>
<dbReference type="InterPro" id="IPR010583">
    <property type="entry name" value="MipA"/>
</dbReference>
<evidence type="ECO:0000256" key="1">
    <source>
        <dbReference type="ARBA" id="ARBA00004442"/>
    </source>
</evidence>
<feature type="signal peptide" evidence="6">
    <location>
        <begin position="1"/>
        <end position="28"/>
    </location>
</feature>
<proteinExistence type="inferred from homology"/>
<gene>
    <name evidence="7" type="ORF">HNQ60_004939</name>
</gene>
<evidence type="ECO:0000256" key="5">
    <source>
        <dbReference type="ARBA" id="ARBA00023237"/>
    </source>
</evidence>
<dbReference type="GO" id="GO:0009279">
    <property type="term" value="C:cell outer membrane"/>
    <property type="evidence" value="ECO:0007669"/>
    <property type="project" value="UniProtKB-SubCell"/>
</dbReference>
<keyword evidence="8" id="KW-1185">Reference proteome</keyword>
<evidence type="ECO:0000256" key="2">
    <source>
        <dbReference type="ARBA" id="ARBA00005722"/>
    </source>
</evidence>
<comment type="similarity">
    <text evidence="2">Belongs to the MipA/OmpV family.</text>
</comment>
<reference evidence="7 8" key="1">
    <citation type="submission" date="2020-08" db="EMBL/GenBank/DDBJ databases">
        <title>Genomic Encyclopedia of Type Strains, Phase IV (KMG-IV): sequencing the most valuable type-strain genomes for metagenomic binning, comparative biology and taxonomic classification.</title>
        <authorList>
            <person name="Goeker M."/>
        </authorList>
    </citation>
    <scope>NUCLEOTIDE SEQUENCE [LARGE SCALE GENOMIC DNA]</scope>
    <source>
        <strain evidence="7 8">DSM 26723</strain>
    </source>
</reference>
<keyword evidence="5" id="KW-0998">Cell outer membrane</keyword>
<feature type="chain" id="PRO_5032516228" evidence="6">
    <location>
        <begin position="29"/>
        <end position="289"/>
    </location>
</feature>
<keyword evidence="3 6" id="KW-0732">Signal</keyword>
<organism evidence="7 8">
    <name type="scientific">Povalibacter uvarum</name>
    <dbReference type="NCBI Taxonomy" id="732238"/>
    <lineage>
        <taxon>Bacteria</taxon>
        <taxon>Pseudomonadati</taxon>
        <taxon>Pseudomonadota</taxon>
        <taxon>Gammaproteobacteria</taxon>
        <taxon>Steroidobacterales</taxon>
        <taxon>Steroidobacteraceae</taxon>
        <taxon>Povalibacter</taxon>
    </lineage>
</organism>